<evidence type="ECO:0000313" key="2">
    <source>
        <dbReference type="EMBL" id="KAJ8353545.1"/>
    </source>
</evidence>
<evidence type="ECO:0000313" key="3">
    <source>
        <dbReference type="Proteomes" id="UP001152622"/>
    </source>
</evidence>
<sequence>MTSKSGTGQADFMGTQMFYRTGRAQPRSVATVAAMRNGTRPLATPDAAGPEVSSDTALPSEPEPSDTPLSATGRPKRLRRPPGHLRDFDVSCGWTAGSSETCDPLGGGNVAAWGL</sequence>
<name>A0A9Q1F910_SYNKA</name>
<keyword evidence="3" id="KW-1185">Reference proteome</keyword>
<accession>A0A9Q1F910</accession>
<proteinExistence type="predicted"/>
<dbReference type="Proteomes" id="UP001152622">
    <property type="component" value="Chromosome 7"/>
</dbReference>
<protein>
    <submittedName>
        <fullName evidence="2">Uncharacterized protein</fullName>
    </submittedName>
</protein>
<comment type="caution">
    <text evidence="2">The sequence shown here is derived from an EMBL/GenBank/DDBJ whole genome shotgun (WGS) entry which is preliminary data.</text>
</comment>
<feature type="region of interest" description="Disordered" evidence="1">
    <location>
        <begin position="34"/>
        <end position="87"/>
    </location>
</feature>
<feature type="compositionally biased region" description="Basic residues" evidence="1">
    <location>
        <begin position="74"/>
        <end position="83"/>
    </location>
</feature>
<evidence type="ECO:0000256" key="1">
    <source>
        <dbReference type="SAM" id="MobiDB-lite"/>
    </source>
</evidence>
<feature type="region of interest" description="Disordered" evidence="1">
    <location>
        <begin position="96"/>
        <end position="115"/>
    </location>
</feature>
<organism evidence="2 3">
    <name type="scientific">Synaphobranchus kaupii</name>
    <name type="common">Kaup's arrowtooth eel</name>
    <dbReference type="NCBI Taxonomy" id="118154"/>
    <lineage>
        <taxon>Eukaryota</taxon>
        <taxon>Metazoa</taxon>
        <taxon>Chordata</taxon>
        <taxon>Craniata</taxon>
        <taxon>Vertebrata</taxon>
        <taxon>Euteleostomi</taxon>
        <taxon>Actinopterygii</taxon>
        <taxon>Neopterygii</taxon>
        <taxon>Teleostei</taxon>
        <taxon>Anguilliformes</taxon>
        <taxon>Synaphobranchidae</taxon>
        <taxon>Synaphobranchus</taxon>
    </lineage>
</organism>
<dbReference type="AlphaFoldDB" id="A0A9Q1F910"/>
<dbReference type="EMBL" id="JAINUF010000007">
    <property type="protein sequence ID" value="KAJ8353545.1"/>
    <property type="molecule type" value="Genomic_DNA"/>
</dbReference>
<gene>
    <name evidence="2" type="ORF">SKAU_G00211120</name>
</gene>
<reference evidence="2" key="1">
    <citation type="journal article" date="2023" name="Science">
        <title>Genome structures resolve the early diversification of teleost fishes.</title>
        <authorList>
            <person name="Parey E."/>
            <person name="Louis A."/>
            <person name="Montfort J."/>
            <person name="Bouchez O."/>
            <person name="Roques C."/>
            <person name="Iampietro C."/>
            <person name="Lluch J."/>
            <person name="Castinel A."/>
            <person name="Donnadieu C."/>
            <person name="Desvignes T."/>
            <person name="Floi Bucao C."/>
            <person name="Jouanno E."/>
            <person name="Wen M."/>
            <person name="Mejri S."/>
            <person name="Dirks R."/>
            <person name="Jansen H."/>
            <person name="Henkel C."/>
            <person name="Chen W.J."/>
            <person name="Zahm M."/>
            <person name="Cabau C."/>
            <person name="Klopp C."/>
            <person name="Thompson A.W."/>
            <person name="Robinson-Rechavi M."/>
            <person name="Braasch I."/>
            <person name="Lecointre G."/>
            <person name="Bobe J."/>
            <person name="Postlethwait J.H."/>
            <person name="Berthelot C."/>
            <person name="Roest Crollius H."/>
            <person name="Guiguen Y."/>
        </authorList>
    </citation>
    <scope>NUCLEOTIDE SEQUENCE</scope>
    <source>
        <strain evidence="2">WJC10195</strain>
    </source>
</reference>